<proteinExistence type="predicted"/>
<evidence type="ECO:0008006" key="3">
    <source>
        <dbReference type="Google" id="ProtNLM"/>
    </source>
</evidence>
<dbReference type="InterPro" id="IPR009367">
    <property type="entry name" value="Elm1-like"/>
</dbReference>
<evidence type="ECO:0000313" key="2">
    <source>
        <dbReference type="Proteomes" id="UP000294881"/>
    </source>
</evidence>
<name>A0A4R2GSU5_9HYPH</name>
<comment type="caution">
    <text evidence="1">The sequence shown here is derived from an EMBL/GenBank/DDBJ whole genome shotgun (WGS) entry which is preliminary data.</text>
</comment>
<dbReference type="AlphaFoldDB" id="A0A4R2GSU5"/>
<dbReference type="Proteomes" id="UP000294881">
    <property type="component" value="Unassembled WGS sequence"/>
</dbReference>
<organism evidence="1 2">
    <name type="scientific">Camelimonas lactis</name>
    <dbReference type="NCBI Taxonomy" id="659006"/>
    <lineage>
        <taxon>Bacteria</taxon>
        <taxon>Pseudomonadati</taxon>
        <taxon>Pseudomonadota</taxon>
        <taxon>Alphaproteobacteria</taxon>
        <taxon>Hyphomicrobiales</taxon>
        <taxon>Chelatococcaceae</taxon>
        <taxon>Camelimonas</taxon>
    </lineage>
</organism>
<protein>
    <recommendedName>
        <fullName evidence="3">Mitochondrial fission protein ELM1</fullName>
    </recommendedName>
</protein>
<dbReference type="PANTHER" id="PTHR33986:SF15">
    <property type="entry name" value="MITOCHONDRIAL FISSION PROTEIN ELM1"/>
    <property type="match status" value="1"/>
</dbReference>
<dbReference type="EMBL" id="SLWL01000006">
    <property type="protein sequence ID" value="TCO13412.1"/>
    <property type="molecule type" value="Genomic_DNA"/>
</dbReference>
<evidence type="ECO:0000313" key="1">
    <source>
        <dbReference type="EMBL" id="TCO13412.1"/>
    </source>
</evidence>
<sequence length="348" mass="36654">MRQDHGAAPDLSPAAARPASAWALSDGKAGDELQCVAVIEALGLRPEIRRVAPRAPWAWLAPRGPVDPADAPDRPGSPIGGAFPDLLVASGRRAIPYARAVRRLSGGRTFTVILKDPRTGAGAADFIWAPEHDPLRGPNVLTTLTGPHRLSPQRLAAARSAPPQPLADALPGGHGPRVAVLVGGDSRRHRFTAAAIDDFCARLASLAATGVFLMITTSRRTPPALARAVRDLAARHGGYLWDGAGENPYPAMMALADAVVVTTDSTNMIGEAAVTGRPVLTFSPGPDDRKTRFLLEALKRRAVVHEFTGKLAGDAYPPLNSTPIIADAIMRAYAQARAPRATLASPRN</sequence>
<keyword evidence="2" id="KW-1185">Reference proteome</keyword>
<dbReference type="OrthoDB" id="272235at2"/>
<dbReference type="RefSeq" id="WP_132006332.1">
    <property type="nucleotide sequence ID" value="NZ_JBHUNN010000002.1"/>
</dbReference>
<dbReference type="PANTHER" id="PTHR33986">
    <property type="entry name" value="OS02G0535700 PROTEIN"/>
    <property type="match status" value="1"/>
</dbReference>
<dbReference type="SUPFAM" id="SSF53756">
    <property type="entry name" value="UDP-Glycosyltransferase/glycogen phosphorylase"/>
    <property type="match status" value="1"/>
</dbReference>
<accession>A0A4R2GSU5</accession>
<dbReference type="Pfam" id="PF06258">
    <property type="entry name" value="Mito_fiss_Elm1"/>
    <property type="match status" value="1"/>
</dbReference>
<gene>
    <name evidence="1" type="ORF">EV666_106124</name>
</gene>
<reference evidence="1 2" key="1">
    <citation type="submission" date="2019-03" db="EMBL/GenBank/DDBJ databases">
        <title>Genomic Encyclopedia of Type Strains, Phase IV (KMG-IV): sequencing the most valuable type-strain genomes for metagenomic binning, comparative biology and taxonomic classification.</title>
        <authorList>
            <person name="Goeker M."/>
        </authorList>
    </citation>
    <scope>NUCLEOTIDE SEQUENCE [LARGE SCALE GENOMIC DNA]</scope>
    <source>
        <strain evidence="1 2">DSM 22958</strain>
    </source>
</reference>